<proteinExistence type="predicted"/>
<keyword evidence="4 5" id="KW-0472">Membrane</keyword>
<comment type="subcellular location">
    <subcellularLocation>
        <location evidence="1">Membrane</location>
        <topology evidence="1">Multi-pass membrane protein</topology>
    </subcellularLocation>
</comment>
<dbReference type="AlphaFoldDB" id="A0A832MM92"/>
<feature type="transmembrane region" description="Helical" evidence="5">
    <location>
        <begin position="106"/>
        <end position="123"/>
    </location>
</feature>
<gene>
    <name evidence="6" type="ORF">ENW55_03950</name>
</gene>
<dbReference type="EMBL" id="DTKQ01000032">
    <property type="protein sequence ID" value="HGZ79119.1"/>
    <property type="molecule type" value="Genomic_DNA"/>
</dbReference>
<evidence type="ECO:0000256" key="5">
    <source>
        <dbReference type="SAM" id="Phobius"/>
    </source>
</evidence>
<dbReference type="InterPro" id="IPR003339">
    <property type="entry name" value="ABC/ECF_trnsptr_transmembrane"/>
</dbReference>
<dbReference type="CDD" id="cd16914">
    <property type="entry name" value="EcfT"/>
    <property type="match status" value="1"/>
</dbReference>
<feature type="transmembrane region" description="Helical" evidence="5">
    <location>
        <begin position="21"/>
        <end position="39"/>
    </location>
</feature>
<evidence type="ECO:0000313" key="6">
    <source>
        <dbReference type="EMBL" id="HGZ79119.1"/>
    </source>
</evidence>
<keyword evidence="2 5" id="KW-0812">Transmembrane</keyword>
<comment type="caution">
    <text evidence="6">The sequence shown here is derived from an EMBL/GenBank/DDBJ whole genome shotgun (WGS) entry which is preliminary data.</text>
</comment>
<dbReference type="PANTHER" id="PTHR33514">
    <property type="entry name" value="PROTEIN ABCI12, CHLOROPLASTIC"/>
    <property type="match status" value="1"/>
</dbReference>
<dbReference type="Pfam" id="PF02361">
    <property type="entry name" value="CbiQ"/>
    <property type="match status" value="1"/>
</dbReference>
<sequence length="255" mass="29155">MRGDPLDGFGKYTYKDSLVHAINPVLKIVYLIVALALFFTSRSTINYITLFSTLSILMLLSRVGLRIFLLDLLKFKWFLLIIFFVQIIPFASANLTGSLVRASRSVLLVSFSILATSLIFRTTSNVMLARAFEVILRGLGMKKVARKISLMIMLALVQIPILFEQMERIRTAQTLRGQTWRTKNPVRALKSLESIVVPLLFFSLKRAESLSVSLEMRKYNISSKPTLYKPLKLSWPDSLPLLMITLLFVSKFLRW</sequence>
<feature type="transmembrane region" description="Helical" evidence="5">
    <location>
        <begin position="77"/>
        <end position="100"/>
    </location>
</feature>
<evidence type="ECO:0000256" key="2">
    <source>
        <dbReference type="ARBA" id="ARBA00022692"/>
    </source>
</evidence>
<dbReference type="PANTHER" id="PTHR33514:SF13">
    <property type="entry name" value="PROTEIN ABCI12, CHLOROPLASTIC"/>
    <property type="match status" value="1"/>
</dbReference>
<organism evidence="6">
    <name type="scientific">Pseudothermotoga hypogea</name>
    <dbReference type="NCBI Taxonomy" id="57487"/>
    <lineage>
        <taxon>Bacteria</taxon>
        <taxon>Thermotogati</taxon>
        <taxon>Thermotogota</taxon>
        <taxon>Thermotogae</taxon>
        <taxon>Thermotogales</taxon>
        <taxon>Thermotogaceae</taxon>
        <taxon>Pseudothermotoga</taxon>
    </lineage>
</organism>
<protein>
    <submittedName>
        <fullName evidence="6">Energy-coupling factor transporter transmembrane protein EcfT</fullName>
    </submittedName>
</protein>
<evidence type="ECO:0000256" key="3">
    <source>
        <dbReference type="ARBA" id="ARBA00022989"/>
    </source>
</evidence>
<feature type="transmembrane region" description="Helical" evidence="5">
    <location>
        <begin position="144"/>
        <end position="163"/>
    </location>
</feature>
<name>A0A832MM92_9THEM</name>
<evidence type="ECO:0000256" key="4">
    <source>
        <dbReference type="ARBA" id="ARBA00023136"/>
    </source>
</evidence>
<accession>A0A832MM92</accession>
<keyword evidence="3 5" id="KW-1133">Transmembrane helix</keyword>
<dbReference type="GO" id="GO:0005886">
    <property type="term" value="C:plasma membrane"/>
    <property type="evidence" value="ECO:0007669"/>
    <property type="project" value="TreeGrafter"/>
</dbReference>
<reference evidence="6" key="1">
    <citation type="journal article" date="2020" name="mSystems">
        <title>Genome- and Community-Level Interaction Insights into Carbon Utilization and Element Cycling Functions of Hydrothermarchaeota in Hydrothermal Sediment.</title>
        <authorList>
            <person name="Zhou Z."/>
            <person name="Liu Y."/>
            <person name="Xu W."/>
            <person name="Pan J."/>
            <person name="Luo Z.H."/>
            <person name="Li M."/>
        </authorList>
    </citation>
    <scope>NUCLEOTIDE SEQUENCE [LARGE SCALE GENOMIC DNA]</scope>
    <source>
        <strain evidence="6">SpSt-86</strain>
    </source>
</reference>
<feature type="transmembrane region" description="Helical" evidence="5">
    <location>
        <begin position="45"/>
        <end position="65"/>
    </location>
</feature>
<evidence type="ECO:0000256" key="1">
    <source>
        <dbReference type="ARBA" id="ARBA00004141"/>
    </source>
</evidence>